<feature type="transmembrane region" description="Helical" evidence="7">
    <location>
        <begin position="511"/>
        <end position="529"/>
    </location>
</feature>
<feature type="transmembrane region" description="Helical" evidence="7">
    <location>
        <begin position="87"/>
        <end position="112"/>
    </location>
</feature>
<feature type="transmembrane region" description="Helical" evidence="7">
    <location>
        <begin position="426"/>
        <end position="444"/>
    </location>
</feature>
<evidence type="ECO:0000256" key="3">
    <source>
        <dbReference type="ARBA" id="ARBA00022692"/>
    </source>
</evidence>
<dbReference type="EMBL" id="VTYN01000001">
    <property type="protein sequence ID" value="NOH46604.1"/>
    <property type="molecule type" value="Genomic_DNA"/>
</dbReference>
<feature type="domain" description="RCK C-terminal" evidence="8">
    <location>
        <begin position="190"/>
        <end position="276"/>
    </location>
</feature>
<evidence type="ECO:0000256" key="6">
    <source>
        <dbReference type="ARBA" id="ARBA00023136"/>
    </source>
</evidence>
<dbReference type="InterPro" id="IPR004680">
    <property type="entry name" value="Cit_transptr-like_dom"/>
</dbReference>
<dbReference type="GO" id="GO:0006813">
    <property type="term" value="P:potassium ion transport"/>
    <property type="evidence" value="ECO:0007669"/>
    <property type="project" value="InterPro"/>
</dbReference>
<dbReference type="GO" id="GO:0005886">
    <property type="term" value="C:plasma membrane"/>
    <property type="evidence" value="ECO:0007669"/>
    <property type="project" value="TreeGrafter"/>
</dbReference>
<feature type="domain" description="RCK C-terminal" evidence="8">
    <location>
        <begin position="278"/>
        <end position="363"/>
    </location>
</feature>
<dbReference type="Pfam" id="PF03600">
    <property type="entry name" value="CitMHS"/>
    <property type="match status" value="1"/>
</dbReference>
<reference evidence="9 10" key="1">
    <citation type="submission" date="2019-08" db="EMBL/GenBank/DDBJ databases">
        <title>Draft genome sequencing and comparative genomics of hatchery-associated Vibrios.</title>
        <authorList>
            <person name="Kehlet-Delgado H."/>
            <person name="Mueller R.S."/>
        </authorList>
    </citation>
    <scope>NUCLEOTIDE SEQUENCE [LARGE SCALE GENOMIC DNA]</scope>
    <source>
        <strain evidence="9 10">00-78-3</strain>
    </source>
</reference>
<dbReference type="Gene3D" id="3.30.70.1450">
    <property type="entry name" value="Regulator of K+ conductance, C-terminal domain"/>
    <property type="match status" value="2"/>
</dbReference>
<dbReference type="PANTHER" id="PTHR43652">
    <property type="entry name" value="BASIC AMINO ACID ANTIPORTER YFCC-RELATED"/>
    <property type="match status" value="1"/>
</dbReference>
<comment type="caution">
    <text evidence="9">The sequence shown here is derived from an EMBL/GenBank/DDBJ whole genome shotgun (WGS) entry which is preliminary data.</text>
</comment>
<evidence type="ECO:0000259" key="8">
    <source>
        <dbReference type="PROSITE" id="PS51202"/>
    </source>
</evidence>
<dbReference type="PANTHER" id="PTHR43652:SF2">
    <property type="entry name" value="BASIC AMINO ACID ANTIPORTER YFCC-RELATED"/>
    <property type="match status" value="1"/>
</dbReference>
<dbReference type="Proteomes" id="UP000572072">
    <property type="component" value="Unassembled WGS sequence"/>
</dbReference>
<protein>
    <submittedName>
        <fullName evidence="9">SLC13 family permease</fullName>
    </submittedName>
</protein>
<dbReference type="Pfam" id="PF02080">
    <property type="entry name" value="TrkA_C"/>
    <property type="match status" value="2"/>
</dbReference>
<feature type="transmembrane region" description="Helical" evidence="7">
    <location>
        <begin position="132"/>
        <end position="156"/>
    </location>
</feature>
<comment type="subcellular location">
    <subcellularLocation>
        <location evidence="1">Membrane</location>
        <topology evidence="1">Multi-pass membrane protein</topology>
    </subcellularLocation>
</comment>
<proteinExistence type="predicted"/>
<name>A0A7Y3Z501_9VIBR</name>
<evidence type="ECO:0000256" key="7">
    <source>
        <dbReference type="SAM" id="Phobius"/>
    </source>
</evidence>
<feature type="transmembrane region" description="Helical" evidence="7">
    <location>
        <begin position="549"/>
        <end position="569"/>
    </location>
</feature>
<dbReference type="InterPro" id="IPR051679">
    <property type="entry name" value="DASS-Related_Transporters"/>
</dbReference>
<keyword evidence="4" id="KW-0677">Repeat</keyword>
<evidence type="ECO:0000313" key="10">
    <source>
        <dbReference type="Proteomes" id="UP000572072"/>
    </source>
</evidence>
<dbReference type="InterPro" id="IPR036721">
    <property type="entry name" value="RCK_C_sf"/>
</dbReference>
<gene>
    <name evidence="9" type="ORF">F0262_00810</name>
</gene>
<accession>A0A7Y3Z501</accession>
<evidence type="ECO:0000256" key="2">
    <source>
        <dbReference type="ARBA" id="ARBA00022448"/>
    </source>
</evidence>
<dbReference type="PROSITE" id="PS51202">
    <property type="entry name" value="RCK_C"/>
    <property type="match status" value="2"/>
</dbReference>
<feature type="transmembrane region" description="Helical" evidence="7">
    <location>
        <begin position="464"/>
        <end position="481"/>
    </location>
</feature>
<feature type="transmembrane region" description="Helical" evidence="7">
    <location>
        <begin position="381"/>
        <end position="414"/>
    </location>
</feature>
<dbReference type="InterPro" id="IPR006037">
    <property type="entry name" value="RCK_C"/>
</dbReference>
<keyword evidence="2" id="KW-0813">Transport</keyword>
<organism evidence="9 10">
    <name type="scientific">Vibrio rotiferianus</name>
    <dbReference type="NCBI Taxonomy" id="190895"/>
    <lineage>
        <taxon>Bacteria</taxon>
        <taxon>Pseudomonadati</taxon>
        <taxon>Pseudomonadota</taxon>
        <taxon>Gammaproteobacteria</taxon>
        <taxon>Vibrionales</taxon>
        <taxon>Vibrionaceae</taxon>
        <taxon>Vibrio</taxon>
    </lineage>
</organism>
<dbReference type="GO" id="GO:0008324">
    <property type="term" value="F:monoatomic cation transmembrane transporter activity"/>
    <property type="evidence" value="ECO:0007669"/>
    <property type="project" value="InterPro"/>
</dbReference>
<keyword evidence="3 7" id="KW-0812">Transmembrane</keyword>
<keyword evidence="5 7" id="KW-1133">Transmembrane helix</keyword>
<sequence length="571" mass="62153">MLFTATVILVLLIFLATTKIRPAMLFMMAVLCLYTYGELSLEEVTSNITNHSVLTLICLMLASLALEKSQLLPWVSTKIFRPSYTQTISLLGISTALSSALLNNTAVVATLMGAVKRNQDHPAQKLLLPLSYFAILGGTLTLIGTSTNLVVNALLIDAELPSLHFLSFFPVGIALVLVVGSVVIWSTKSLTAKDRAQQDKLDYFIDAEVVVGSKLIDKSVQQNRLRALDGLFLVEIVRQGQLISPVTPETLILAQDKLIFAGDVKQIKQLQLFDGLRLFSDDIQLLESNLTEAIVSPESVLVSKTLKETEFRSRFDAAVVAISRDGERLSGKLGEQVLRAGDKLVLAVGTDFDKRQNLSRNFFFLSGKTVEQPLTGWQNALVILGFLAAIVVSVVSSITLLEAMVGYLIALIIGNALDSSTIRRRFPFELWLILVSALCLAQAFTNSGLAEWISTNLFQMLNGYSAYTALIVVFITTLLLTEIITNTAAAAIVLPVGIALAKAYGVDSSPFIMAVAYAASASFLTPYGYQTNLMVMNAGGYQVKDFIRVGWRVSLAYTSVALITIPLVFPF</sequence>
<feature type="transmembrane region" description="Helical" evidence="7">
    <location>
        <begin position="163"/>
        <end position="185"/>
    </location>
</feature>
<dbReference type="SUPFAM" id="SSF116726">
    <property type="entry name" value="TrkA C-terminal domain-like"/>
    <property type="match status" value="2"/>
</dbReference>
<evidence type="ECO:0000256" key="1">
    <source>
        <dbReference type="ARBA" id="ARBA00004141"/>
    </source>
</evidence>
<evidence type="ECO:0000256" key="4">
    <source>
        <dbReference type="ARBA" id="ARBA00022737"/>
    </source>
</evidence>
<keyword evidence="6 7" id="KW-0472">Membrane</keyword>
<dbReference type="AlphaFoldDB" id="A0A7Y3Z501"/>
<evidence type="ECO:0000313" key="9">
    <source>
        <dbReference type="EMBL" id="NOH46604.1"/>
    </source>
</evidence>
<evidence type="ECO:0000256" key="5">
    <source>
        <dbReference type="ARBA" id="ARBA00022989"/>
    </source>
</evidence>